<dbReference type="SMART" id="SM00248">
    <property type="entry name" value="ANK"/>
    <property type="match status" value="3"/>
</dbReference>
<accession>A0ABR4LLE8</accession>
<dbReference type="EMBL" id="JBFXLQ010000033">
    <property type="protein sequence ID" value="KAL2865286.1"/>
    <property type="molecule type" value="Genomic_DNA"/>
</dbReference>
<evidence type="ECO:0008006" key="3">
    <source>
        <dbReference type="Google" id="ProtNLM"/>
    </source>
</evidence>
<dbReference type="SUPFAM" id="SSF48403">
    <property type="entry name" value="Ankyrin repeat"/>
    <property type="match status" value="1"/>
</dbReference>
<dbReference type="InterPro" id="IPR052801">
    <property type="entry name" value="Ankyrin-EF-hand"/>
</dbReference>
<evidence type="ECO:0000313" key="1">
    <source>
        <dbReference type="EMBL" id="KAL2865286.1"/>
    </source>
</evidence>
<evidence type="ECO:0000313" key="2">
    <source>
        <dbReference type="Proteomes" id="UP001610432"/>
    </source>
</evidence>
<gene>
    <name evidence="1" type="ORF">BJX67DRAFT_187071</name>
</gene>
<protein>
    <recommendedName>
        <fullName evidence="3">Ankyrin</fullName>
    </recommendedName>
</protein>
<dbReference type="PANTHER" id="PTHR24127">
    <property type="entry name" value="ANKYRIN REPEAT AND EF-HAND DOMAIN-CONTAINING PROTEIN 1"/>
    <property type="match status" value="1"/>
</dbReference>
<reference evidence="1 2" key="1">
    <citation type="submission" date="2024-07" db="EMBL/GenBank/DDBJ databases">
        <title>Section-level genome sequencing and comparative genomics of Aspergillus sections Usti and Cavernicolus.</title>
        <authorList>
            <consortium name="Lawrence Berkeley National Laboratory"/>
            <person name="Nybo J.L."/>
            <person name="Vesth T.C."/>
            <person name="Theobald S."/>
            <person name="Frisvad J.C."/>
            <person name="Larsen T.O."/>
            <person name="Kjaerboelling I."/>
            <person name="Rothschild-Mancinelli K."/>
            <person name="Lyhne E.K."/>
            <person name="Kogle M.E."/>
            <person name="Barry K."/>
            <person name="Clum A."/>
            <person name="Na H."/>
            <person name="Ledsgaard L."/>
            <person name="Lin J."/>
            <person name="Lipzen A."/>
            <person name="Kuo A."/>
            <person name="Riley R."/>
            <person name="Mondo S."/>
            <person name="Labutti K."/>
            <person name="Haridas S."/>
            <person name="Pangalinan J."/>
            <person name="Salamov A.A."/>
            <person name="Simmons B.A."/>
            <person name="Magnuson J.K."/>
            <person name="Chen J."/>
            <person name="Drula E."/>
            <person name="Henrissat B."/>
            <person name="Wiebenga A."/>
            <person name="Lubbers R.J."/>
            <person name="Gomes A.C."/>
            <person name="Macurrencykelacurrency M.R."/>
            <person name="Stajich J."/>
            <person name="Grigoriev I.V."/>
            <person name="Mortensen U.H."/>
            <person name="De Vries R.P."/>
            <person name="Baker S.E."/>
            <person name="Andersen M.R."/>
        </authorList>
    </citation>
    <scope>NUCLEOTIDE SEQUENCE [LARGE SCALE GENOMIC DNA]</scope>
    <source>
        <strain evidence="1 2">CBS 449.75</strain>
    </source>
</reference>
<dbReference type="Proteomes" id="UP001610432">
    <property type="component" value="Unassembled WGS sequence"/>
</dbReference>
<name>A0ABR4LLE8_9EURO</name>
<dbReference type="InterPro" id="IPR036770">
    <property type="entry name" value="Ankyrin_rpt-contain_sf"/>
</dbReference>
<organism evidence="1 2">
    <name type="scientific">Aspergillus lucknowensis</name>
    <dbReference type="NCBI Taxonomy" id="176173"/>
    <lineage>
        <taxon>Eukaryota</taxon>
        <taxon>Fungi</taxon>
        <taxon>Dikarya</taxon>
        <taxon>Ascomycota</taxon>
        <taxon>Pezizomycotina</taxon>
        <taxon>Eurotiomycetes</taxon>
        <taxon>Eurotiomycetidae</taxon>
        <taxon>Eurotiales</taxon>
        <taxon>Aspergillaceae</taxon>
        <taxon>Aspergillus</taxon>
        <taxon>Aspergillus subgen. Nidulantes</taxon>
    </lineage>
</organism>
<keyword evidence="2" id="KW-1185">Reference proteome</keyword>
<dbReference type="RefSeq" id="XP_070884265.1">
    <property type="nucleotide sequence ID" value="XM_071025260.1"/>
</dbReference>
<sequence length="208" mass="23083">MEPTQRSALLTAMKHRSLPLLELRVQYGADVNATGGYGFQTPLSEATTMDWYEGAQFLLEHGASVNDTPFYLAMSAEYQRYAPDELFSPLGSAINDGNKKMLALLLQHGADVLETAALDYSGSQSALMFALRLGVYIEIIDLLFAQLPESEKHPGWEKALKLVMGDLGDFETITQQRIIAKVQLPSLLPPRQSRRRGMHNLKMNGVIV</sequence>
<proteinExistence type="predicted"/>
<dbReference type="Gene3D" id="1.25.40.20">
    <property type="entry name" value="Ankyrin repeat-containing domain"/>
    <property type="match status" value="1"/>
</dbReference>
<dbReference type="GeneID" id="98140332"/>
<comment type="caution">
    <text evidence="1">The sequence shown here is derived from an EMBL/GenBank/DDBJ whole genome shotgun (WGS) entry which is preliminary data.</text>
</comment>
<dbReference type="PANTHER" id="PTHR24127:SF1">
    <property type="entry name" value="ANKYRIN REPEAT AND EF-HAND DOMAIN-CONTAINING PROTEIN 1"/>
    <property type="match status" value="1"/>
</dbReference>
<dbReference type="InterPro" id="IPR002110">
    <property type="entry name" value="Ankyrin_rpt"/>
</dbReference>